<evidence type="ECO:0000313" key="14">
    <source>
        <dbReference type="EMBL" id="ANV97341.1"/>
    </source>
</evidence>
<dbReference type="FunFam" id="3.40.50.720:FF:000033">
    <property type="entry name" value="Adenylyltransferase and sulfurtransferase MOCS3"/>
    <property type="match status" value="1"/>
</dbReference>
<dbReference type="Proteomes" id="UP000092884">
    <property type="component" value="Chromosome"/>
</dbReference>
<comment type="subunit">
    <text evidence="7">Homodimer. Forms a stable heterotetrameric complex of 2 MoeB and 2 MoaD during adenylation of MoaD.</text>
</comment>
<dbReference type="PANTHER" id="PTHR10953">
    <property type="entry name" value="UBIQUITIN-ACTIVATING ENZYME E1"/>
    <property type="match status" value="1"/>
</dbReference>
<dbReference type="KEGG" id="het:BBW65_00230"/>
<sequence>MLTLDEKQRYSRHLMLEEVGEEGQMKLKQARVLLIGCGALGSPNALYLAGAGIGKIGLVDDDTIDVSNLHRQITYKTQQIGLSKVLCAKEAIWGINPDVEVQTYQTRFNKDNALELIADYDFIIDGSDNFASKFLLNQACVLAQKPYTHAGIVRHMGQAMTYLPDHACLACVFPSPPSDASLYKPGLFGTLPAMLGMIQATEAIKYFTQVGTPLSDALLNVEITSMSFRKIQIAKNPKCPVCGSKAKKELVEITCH</sequence>
<protein>
    <recommendedName>
        <fullName evidence="9">Molybdopterin-synthase adenylyltransferase</fullName>
        <ecNumber evidence="8">2.7.7.80</ecNumber>
    </recommendedName>
    <alternativeName>
        <fullName evidence="12">MoaD protein adenylase</fullName>
    </alternativeName>
    <alternativeName>
        <fullName evidence="10">Molybdopterin-converting factor subunit 1 adenylase</fullName>
    </alternativeName>
    <alternativeName>
        <fullName evidence="11">Sulfur carrier protein MoaD adenylyltransferase</fullName>
    </alternativeName>
</protein>
<evidence type="ECO:0000256" key="10">
    <source>
        <dbReference type="ARBA" id="ARBA00075110"/>
    </source>
</evidence>
<evidence type="ECO:0000256" key="7">
    <source>
        <dbReference type="ARBA" id="ARBA00063809"/>
    </source>
</evidence>
<accession>A0A1B1U3L3</accession>
<evidence type="ECO:0000259" key="13">
    <source>
        <dbReference type="Pfam" id="PF00899"/>
    </source>
</evidence>
<dbReference type="InterPro" id="IPR000594">
    <property type="entry name" value="ThiF_NAD_FAD-bd"/>
</dbReference>
<evidence type="ECO:0000256" key="4">
    <source>
        <dbReference type="ARBA" id="ARBA00022840"/>
    </source>
</evidence>
<feature type="domain" description="THIF-type NAD/FAD binding fold" evidence="13">
    <location>
        <begin position="10"/>
        <end position="241"/>
    </location>
</feature>
<dbReference type="PANTHER" id="PTHR10953:SF102">
    <property type="entry name" value="ADENYLYLTRANSFERASE AND SULFURTRANSFERASE MOCS3"/>
    <property type="match status" value="1"/>
</dbReference>
<reference evidence="15" key="1">
    <citation type="submission" date="2016-07" db="EMBL/GenBank/DDBJ databases">
        <authorList>
            <person name="Florea S."/>
            <person name="Webb J.S."/>
            <person name="Jaromczyk J."/>
            <person name="Schardl C.L."/>
        </authorList>
    </citation>
    <scope>NUCLEOTIDE SEQUENCE [LARGE SCALE GENOMIC DNA]</scope>
    <source>
        <strain evidence="15">MIT 01-6242</strain>
    </source>
</reference>
<dbReference type="RefSeq" id="WP_066338172.1">
    <property type="nucleotide sequence ID" value="NZ_CP016503.1"/>
</dbReference>
<organism evidence="14 15">
    <name type="scientific">Helicobacter enhydrae</name>
    <dbReference type="NCBI Taxonomy" id="222136"/>
    <lineage>
        <taxon>Bacteria</taxon>
        <taxon>Pseudomonadati</taxon>
        <taxon>Campylobacterota</taxon>
        <taxon>Epsilonproteobacteria</taxon>
        <taxon>Campylobacterales</taxon>
        <taxon>Helicobacteraceae</taxon>
        <taxon>Helicobacter</taxon>
    </lineage>
</organism>
<evidence type="ECO:0000256" key="12">
    <source>
        <dbReference type="ARBA" id="ARBA00078531"/>
    </source>
</evidence>
<evidence type="ECO:0000313" key="15">
    <source>
        <dbReference type="Proteomes" id="UP000092884"/>
    </source>
</evidence>
<dbReference type="SUPFAM" id="SSF69572">
    <property type="entry name" value="Activating enzymes of the ubiquitin-like proteins"/>
    <property type="match status" value="1"/>
</dbReference>
<gene>
    <name evidence="14" type="ORF">BBW65_00230</name>
</gene>
<dbReference type="EC" id="2.7.7.80" evidence="8"/>
<evidence type="ECO:0000256" key="3">
    <source>
        <dbReference type="ARBA" id="ARBA00022741"/>
    </source>
</evidence>
<keyword evidence="4" id="KW-0067">ATP-binding</keyword>
<evidence type="ECO:0000256" key="2">
    <source>
        <dbReference type="ARBA" id="ARBA00022679"/>
    </source>
</evidence>
<dbReference type="CDD" id="cd00757">
    <property type="entry name" value="ThiF_MoeB_HesA_family"/>
    <property type="match status" value="1"/>
</dbReference>
<dbReference type="GO" id="GO:0061605">
    <property type="term" value="F:molybdopterin-synthase adenylyltransferase activity"/>
    <property type="evidence" value="ECO:0007669"/>
    <property type="project" value="UniProtKB-EC"/>
</dbReference>
<keyword evidence="15" id="KW-1185">Reference proteome</keyword>
<dbReference type="AlphaFoldDB" id="A0A1B1U3L3"/>
<dbReference type="EMBL" id="CP016503">
    <property type="protein sequence ID" value="ANV97341.1"/>
    <property type="molecule type" value="Genomic_DNA"/>
</dbReference>
<dbReference type="InterPro" id="IPR035985">
    <property type="entry name" value="Ubiquitin-activating_enz"/>
</dbReference>
<evidence type="ECO:0000256" key="5">
    <source>
        <dbReference type="ARBA" id="ARBA00052218"/>
    </source>
</evidence>
<dbReference type="GO" id="GO:0005524">
    <property type="term" value="F:ATP binding"/>
    <property type="evidence" value="ECO:0007669"/>
    <property type="project" value="UniProtKB-KW"/>
</dbReference>
<evidence type="ECO:0000256" key="6">
    <source>
        <dbReference type="ARBA" id="ARBA00055169"/>
    </source>
</evidence>
<dbReference type="STRING" id="222136.BBW65_00230"/>
<evidence type="ECO:0000256" key="9">
    <source>
        <dbReference type="ARBA" id="ARBA00073635"/>
    </source>
</evidence>
<evidence type="ECO:0000256" key="8">
    <source>
        <dbReference type="ARBA" id="ARBA00066884"/>
    </source>
</evidence>
<dbReference type="OrthoDB" id="9804286at2"/>
<keyword evidence="3" id="KW-0547">Nucleotide-binding</keyword>
<dbReference type="GO" id="GO:0008146">
    <property type="term" value="F:sulfotransferase activity"/>
    <property type="evidence" value="ECO:0007669"/>
    <property type="project" value="TreeGrafter"/>
</dbReference>
<comment type="catalytic activity">
    <reaction evidence="5">
        <text>[molybdopterin-synthase sulfur-carrier protein]-C-terminal Gly-Gly + ATP + H(+) = [molybdopterin-synthase sulfur-carrier protein]-C-terminal Gly-Gly-AMP + diphosphate</text>
        <dbReference type="Rhea" id="RHEA:43616"/>
        <dbReference type="Rhea" id="RHEA-COMP:12159"/>
        <dbReference type="Rhea" id="RHEA-COMP:12202"/>
        <dbReference type="ChEBI" id="CHEBI:15378"/>
        <dbReference type="ChEBI" id="CHEBI:30616"/>
        <dbReference type="ChEBI" id="CHEBI:33019"/>
        <dbReference type="ChEBI" id="CHEBI:90618"/>
        <dbReference type="ChEBI" id="CHEBI:90778"/>
        <dbReference type="EC" id="2.7.7.80"/>
    </reaction>
</comment>
<evidence type="ECO:0000256" key="11">
    <source>
        <dbReference type="ARBA" id="ARBA00075328"/>
    </source>
</evidence>
<proteinExistence type="inferred from homology"/>
<keyword evidence="2" id="KW-0808">Transferase</keyword>
<dbReference type="Gene3D" id="3.40.50.720">
    <property type="entry name" value="NAD(P)-binding Rossmann-like Domain"/>
    <property type="match status" value="1"/>
</dbReference>
<comment type="function">
    <text evidence="6">Catalyzes the adenylation by ATP of the carboxyl group of the C-terminal glycine of sulfur carrier protein MoaD.</text>
</comment>
<dbReference type="GO" id="GO:0008641">
    <property type="term" value="F:ubiquitin-like modifier activating enzyme activity"/>
    <property type="evidence" value="ECO:0007669"/>
    <property type="project" value="InterPro"/>
</dbReference>
<name>A0A1B1U3L3_9HELI</name>
<comment type="similarity">
    <text evidence="1">Belongs to the HesA/MoeB/ThiF family.</text>
</comment>
<dbReference type="InterPro" id="IPR045886">
    <property type="entry name" value="ThiF/MoeB/HesA"/>
</dbReference>
<dbReference type="GO" id="GO:0004792">
    <property type="term" value="F:thiosulfate-cyanide sulfurtransferase activity"/>
    <property type="evidence" value="ECO:0007669"/>
    <property type="project" value="TreeGrafter"/>
</dbReference>
<dbReference type="GO" id="GO:0005829">
    <property type="term" value="C:cytosol"/>
    <property type="evidence" value="ECO:0007669"/>
    <property type="project" value="TreeGrafter"/>
</dbReference>
<evidence type="ECO:0000256" key="1">
    <source>
        <dbReference type="ARBA" id="ARBA00009919"/>
    </source>
</evidence>
<dbReference type="Pfam" id="PF00899">
    <property type="entry name" value="ThiF"/>
    <property type="match status" value="1"/>
</dbReference>